<organism evidence="2">
    <name type="scientific">Spiroplasma citri</name>
    <dbReference type="NCBI Taxonomy" id="2133"/>
    <lineage>
        <taxon>Bacteria</taxon>
        <taxon>Bacillati</taxon>
        <taxon>Mycoplasmatota</taxon>
        <taxon>Mollicutes</taxon>
        <taxon>Entomoplasmatales</taxon>
        <taxon>Spiroplasmataceae</taxon>
        <taxon>Spiroplasma</taxon>
    </lineage>
</organism>
<protein>
    <submittedName>
        <fullName evidence="2">Hypothetical transmembrane protein</fullName>
    </submittedName>
</protein>
<evidence type="ECO:0000256" key="1">
    <source>
        <dbReference type="SAM" id="Phobius"/>
    </source>
</evidence>
<feature type="transmembrane region" description="Helical" evidence="1">
    <location>
        <begin position="53"/>
        <end position="79"/>
    </location>
</feature>
<keyword evidence="1" id="KW-0472">Membrane</keyword>
<accession>Q14L14</accession>
<feature type="transmembrane region" description="Helical" evidence="1">
    <location>
        <begin position="12"/>
        <end position="32"/>
    </location>
</feature>
<reference evidence="2" key="1">
    <citation type="journal article" date="2010" name="Appl. Environ. Microbiol.">
        <title>Partial chromosome sequence of Spiroplasma citri reveals extensive viral invasion and important gene decay.</title>
        <authorList>
            <person name="Carle P."/>
            <person name="Saillard C."/>
            <person name="Carrere N."/>
            <person name="Carrere S."/>
            <person name="Duret S."/>
            <person name="Eveillard S."/>
            <person name="Gaurivaud P."/>
            <person name="Gourgues G."/>
            <person name="Gouzy J."/>
            <person name="Salar P."/>
            <person name="Verdin E."/>
            <person name="Breton M."/>
            <person name="Blanchard A."/>
            <person name="Laigret F."/>
            <person name="Bove J.M."/>
            <person name="Renaudin J."/>
            <person name="Foissac X."/>
        </authorList>
    </citation>
    <scope>NUCLEOTIDE SEQUENCE</scope>
    <source>
        <strain evidence="2">GII3-3X</strain>
    </source>
</reference>
<evidence type="ECO:0000313" key="2">
    <source>
        <dbReference type="EMBL" id="CAK99816.1"/>
    </source>
</evidence>
<keyword evidence="1 2" id="KW-0812">Transmembrane</keyword>
<feature type="transmembrane region" description="Helical" evidence="1">
    <location>
        <begin position="91"/>
        <end position="114"/>
    </location>
</feature>
<feature type="transmembrane region" description="Helical" evidence="1">
    <location>
        <begin position="121"/>
        <end position="148"/>
    </location>
</feature>
<name>Q14L14_SPICI</name>
<proteinExistence type="predicted"/>
<dbReference type="AlphaFoldDB" id="Q14L14"/>
<sequence length="151" mass="17288">MFNSNSSYLSLPGSILLAGVLNGILDLAIAFYEFRKTTFALQLYLLKASIYQLILVLIIISLITNLIGSIWLFLIAFFSYGEGVHIEWINWLALFWAIILASFLSSLIGILIVLCSNDLKIILVIAILFFYYLLFYLDYFFQLVLFVVTNF</sequence>
<keyword evidence="1" id="KW-1133">Transmembrane helix</keyword>
<gene>
    <name evidence="2" type="ORF">SPICI20_058</name>
</gene>
<dbReference type="EMBL" id="AM285321">
    <property type="protein sequence ID" value="CAK99816.1"/>
    <property type="molecule type" value="Genomic_DNA"/>
</dbReference>